<evidence type="ECO:0000313" key="1">
    <source>
        <dbReference type="EMBL" id="KAJ5525879.1"/>
    </source>
</evidence>
<organism evidence="1 2">
    <name type="scientific">Penicillium frequentans</name>
    <dbReference type="NCBI Taxonomy" id="3151616"/>
    <lineage>
        <taxon>Eukaryota</taxon>
        <taxon>Fungi</taxon>
        <taxon>Dikarya</taxon>
        <taxon>Ascomycota</taxon>
        <taxon>Pezizomycotina</taxon>
        <taxon>Eurotiomycetes</taxon>
        <taxon>Eurotiomycetidae</taxon>
        <taxon>Eurotiales</taxon>
        <taxon>Aspergillaceae</taxon>
        <taxon>Penicillium</taxon>
    </lineage>
</organism>
<proteinExistence type="predicted"/>
<accession>A0AAD6CLU5</accession>
<keyword evidence="2" id="KW-1185">Reference proteome</keyword>
<protein>
    <submittedName>
        <fullName evidence="1">Fungal-specific transcription factor domain-containing protein</fullName>
    </submittedName>
</protein>
<dbReference type="InterPro" id="IPR021858">
    <property type="entry name" value="Fun_TF"/>
</dbReference>
<dbReference type="AlphaFoldDB" id="A0AAD6CLU5"/>
<comment type="caution">
    <text evidence="1">The sequence shown here is derived from an EMBL/GenBank/DDBJ whole genome shotgun (WGS) entry which is preliminary data.</text>
</comment>
<name>A0AAD6CLU5_9EURO</name>
<sequence length="97" mass="11051">MTKTSEEILSALSLIRPGSNVECRMLFPLFMAGVGSMTKSHRLTIEYRLNVMETTIGFGCISIAHKILDEIWRKANHGQIVDWEDLMKSKYPGFVFL</sequence>
<reference evidence="1 2" key="1">
    <citation type="journal article" date="2023" name="IMA Fungus">
        <title>Comparative genomic study of the Penicillium genus elucidates a diverse pangenome and 15 lateral gene transfer events.</title>
        <authorList>
            <person name="Petersen C."/>
            <person name="Sorensen T."/>
            <person name="Nielsen M.R."/>
            <person name="Sondergaard T.E."/>
            <person name="Sorensen J.L."/>
            <person name="Fitzpatrick D.A."/>
            <person name="Frisvad J.C."/>
            <person name="Nielsen K.L."/>
        </authorList>
    </citation>
    <scope>NUCLEOTIDE SEQUENCE [LARGE SCALE GENOMIC DNA]</scope>
    <source>
        <strain evidence="1 2">IBT 35679</strain>
    </source>
</reference>
<dbReference type="Pfam" id="PF11951">
    <property type="entry name" value="Fungal_trans_2"/>
    <property type="match status" value="1"/>
</dbReference>
<gene>
    <name evidence="1" type="ORF">N7494_012529</name>
</gene>
<evidence type="ECO:0000313" key="2">
    <source>
        <dbReference type="Proteomes" id="UP001220324"/>
    </source>
</evidence>
<dbReference type="EMBL" id="JAQIZZ010000008">
    <property type="protein sequence ID" value="KAJ5525879.1"/>
    <property type="molecule type" value="Genomic_DNA"/>
</dbReference>
<dbReference type="Proteomes" id="UP001220324">
    <property type="component" value="Unassembled WGS sequence"/>
</dbReference>